<evidence type="ECO:0000256" key="1">
    <source>
        <dbReference type="ARBA" id="ARBA00004651"/>
    </source>
</evidence>
<dbReference type="EMBL" id="JAPMLT010000003">
    <property type="protein sequence ID" value="MCX7569794.1"/>
    <property type="molecule type" value="Genomic_DNA"/>
</dbReference>
<feature type="transmembrane region" description="Helical" evidence="12">
    <location>
        <begin position="217"/>
        <end position="236"/>
    </location>
</feature>
<evidence type="ECO:0000256" key="11">
    <source>
        <dbReference type="ARBA" id="ARBA00023136"/>
    </source>
</evidence>
<feature type="transmembrane region" description="Helical" evidence="12">
    <location>
        <begin position="353"/>
        <end position="375"/>
    </location>
</feature>
<sequence length="459" mass="50384">MDDLLFSRILTGTTLAFHIFFASLGVGIPVLISLAEFLGISRRDDEYILLAKRWSKGFVLLVAVGVVTGTCIGFQLNLLWPGFMELVGEVISLPFMLEAFAFFLEAIFLGIYLYTWGRFKNPWIHWSFSLPVILGSSASAALISTINGFMNAPTGFEIVGGQLTHIDPIAAIFNPATPSKVFHVLASSYFTTACLLAALTAFFLVIRRKRLTYFKKALTLTMSVALLTGLLTAVAGDLSAKYMAAYNPEKLAAAEALYETTANAPLLIGGLIEEETQTVKYKVELPGMLSLLSFGDFRAEVKGLNEFPTDERPPVYIHYQFQVMVGAGVFGIALSALYLLLVWRKRPLAFSNGLLRATLALGPIAVIGMECGWIFTEIGRKPWIIYGIMKTSEAVTTAGNILYYLIGFVLLYAAIGITLSVVMIRFFRRRPVEADPLYLAIHQKRPIDPPSAARGGGSR</sequence>
<feature type="transmembrane region" description="Helical" evidence="12">
    <location>
        <begin position="401"/>
        <end position="424"/>
    </location>
</feature>
<dbReference type="Pfam" id="PF01654">
    <property type="entry name" value="Cyt_bd_oxida_I"/>
    <property type="match status" value="1"/>
</dbReference>
<dbReference type="PIRSF" id="PIRSF006446">
    <property type="entry name" value="Cyt_quinol_oxidase_1"/>
    <property type="match status" value="1"/>
</dbReference>
<comment type="caution">
    <text evidence="13">The sequence shown here is derived from an EMBL/GenBank/DDBJ whole genome shotgun (WGS) entry which is preliminary data.</text>
</comment>
<evidence type="ECO:0000256" key="5">
    <source>
        <dbReference type="ARBA" id="ARBA00022617"/>
    </source>
</evidence>
<protein>
    <submittedName>
        <fullName evidence="13">Cytochrome ubiquinol oxidase subunit I</fullName>
    </submittedName>
</protein>
<dbReference type="PANTHER" id="PTHR30365:SF14">
    <property type="entry name" value="CYTOCHROME BD MENAQUINOL OXIDASE SUBUNIT I-RELATED"/>
    <property type="match status" value="1"/>
</dbReference>
<keyword evidence="7 12" id="KW-0479">Metal-binding</keyword>
<feature type="transmembrane region" description="Helical" evidence="12">
    <location>
        <begin position="319"/>
        <end position="341"/>
    </location>
</feature>
<feature type="transmembrane region" description="Helical" evidence="12">
    <location>
        <begin position="126"/>
        <end position="146"/>
    </location>
</feature>
<feature type="transmembrane region" description="Helical" evidence="12">
    <location>
        <begin position="15"/>
        <end position="38"/>
    </location>
</feature>
<dbReference type="PANTHER" id="PTHR30365">
    <property type="entry name" value="CYTOCHROME D UBIQUINOL OXIDASE"/>
    <property type="match status" value="1"/>
</dbReference>
<keyword evidence="14" id="KW-1185">Reference proteome</keyword>
<comment type="similarity">
    <text evidence="2 12">Belongs to the cytochrome ubiquinol oxidase subunit 1 family.</text>
</comment>
<evidence type="ECO:0000256" key="7">
    <source>
        <dbReference type="ARBA" id="ARBA00022723"/>
    </source>
</evidence>
<evidence type="ECO:0000256" key="12">
    <source>
        <dbReference type="PIRNR" id="PIRNR006446"/>
    </source>
</evidence>
<feature type="transmembrane region" description="Helical" evidence="12">
    <location>
        <begin position="181"/>
        <end position="205"/>
    </location>
</feature>
<dbReference type="InterPro" id="IPR002585">
    <property type="entry name" value="Cyt-d_ubiquinol_oxidase_su_1"/>
</dbReference>
<evidence type="ECO:0000313" key="13">
    <source>
        <dbReference type="EMBL" id="MCX7569794.1"/>
    </source>
</evidence>
<keyword evidence="11 12" id="KW-0472">Membrane</keyword>
<keyword evidence="9 12" id="KW-1133">Transmembrane helix</keyword>
<evidence type="ECO:0000256" key="9">
    <source>
        <dbReference type="ARBA" id="ARBA00022989"/>
    </source>
</evidence>
<keyword evidence="5 12" id="KW-0349">Heme</keyword>
<keyword evidence="10 12" id="KW-0408">Iron</keyword>
<keyword evidence="4 12" id="KW-1003">Cell membrane</keyword>
<comment type="subcellular location">
    <subcellularLocation>
        <location evidence="1">Cell membrane</location>
        <topology evidence="1">Multi-pass membrane protein</topology>
    </subcellularLocation>
</comment>
<dbReference type="RefSeq" id="WP_267151047.1">
    <property type="nucleotide sequence ID" value="NZ_JAPMLT010000003.1"/>
</dbReference>
<gene>
    <name evidence="13" type="ORF">OS242_07435</name>
</gene>
<evidence type="ECO:0000256" key="10">
    <source>
        <dbReference type="ARBA" id="ARBA00023004"/>
    </source>
</evidence>
<keyword evidence="3 12" id="KW-0813">Transport</keyword>
<organism evidence="13 14">
    <name type="scientific">Tumebacillus lacus</name>
    <dbReference type="NCBI Taxonomy" id="2995335"/>
    <lineage>
        <taxon>Bacteria</taxon>
        <taxon>Bacillati</taxon>
        <taxon>Bacillota</taxon>
        <taxon>Bacilli</taxon>
        <taxon>Bacillales</taxon>
        <taxon>Alicyclobacillaceae</taxon>
        <taxon>Tumebacillus</taxon>
    </lineage>
</organism>
<evidence type="ECO:0000256" key="8">
    <source>
        <dbReference type="ARBA" id="ARBA00022982"/>
    </source>
</evidence>
<reference evidence="13 14" key="1">
    <citation type="submission" date="2022-11" db="EMBL/GenBank/DDBJ databases">
        <title>Study of microbial diversity in lake waters.</title>
        <authorList>
            <person name="Zhang J."/>
        </authorList>
    </citation>
    <scope>NUCLEOTIDE SEQUENCE [LARGE SCALE GENOMIC DNA]</scope>
    <source>
        <strain evidence="13 14">DT12</strain>
    </source>
</reference>
<proteinExistence type="inferred from homology"/>
<evidence type="ECO:0000256" key="3">
    <source>
        <dbReference type="ARBA" id="ARBA00022448"/>
    </source>
</evidence>
<keyword evidence="8 12" id="KW-0249">Electron transport</keyword>
<name>A0ABT3X4Y8_9BACL</name>
<keyword evidence="6 12" id="KW-0812">Transmembrane</keyword>
<dbReference type="Proteomes" id="UP001208017">
    <property type="component" value="Unassembled WGS sequence"/>
</dbReference>
<accession>A0ABT3X4Y8</accession>
<evidence type="ECO:0000256" key="2">
    <source>
        <dbReference type="ARBA" id="ARBA00009819"/>
    </source>
</evidence>
<feature type="transmembrane region" description="Helical" evidence="12">
    <location>
        <begin position="92"/>
        <end position="114"/>
    </location>
</feature>
<feature type="transmembrane region" description="Helical" evidence="12">
    <location>
        <begin position="58"/>
        <end position="80"/>
    </location>
</feature>
<evidence type="ECO:0000313" key="14">
    <source>
        <dbReference type="Proteomes" id="UP001208017"/>
    </source>
</evidence>
<evidence type="ECO:0000256" key="4">
    <source>
        <dbReference type="ARBA" id="ARBA00022475"/>
    </source>
</evidence>
<evidence type="ECO:0000256" key="6">
    <source>
        <dbReference type="ARBA" id="ARBA00022692"/>
    </source>
</evidence>